<feature type="region of interest" description="Disordered" evidence="1">
    <location>
        <begin position="34"/>
        <end position="68"/>
    </location>
</feature>
<feature type="transmembrane region" description="Helical" evidence="2">
    <location>
        <begin position="6"/>
        <end position="28"/>
    </location>
</feature>
<protein>
    <recommendedName>
        <fullName evidence="5">Cell division protein ZipA</fullName>
    </recommendedName>
</protein>
<evidence type="ECO:0000256" key="2">
    <source>
        <dbReference type="SAM" id="Phobius"/>
    </source>
</evidence>
<name>A0A7W5C0M7_9GAMM</name>
<keyword evidence="2" id="KW-0472">Membrane</keyword>
<accession>A0A7W5C0M7</accession>
<keyword evidence="2" id="KW-1133">Transmembrane helix</keyword>
<reference evidence="3 4" key="1">
    <citation type="submission" date="2020-08" db="EMBL/GenBank/DDBJ databases">
        <title>Genomic Encyclopedia of Type Strains, Phase III (KMG-III): the genomes of soil and plant-associated and newly described type strains.</title>
        <authorList>
            <person name="Whitman W."/>
        </authorList>
    </citation>
    <scope>NUCLEOTIDE SEQUENCE [LARGE SCALE GENOMIC DNA]</scope>
    <source>
        <strain evidence="3 4">CECT 5995</strain>
    </source>
</reference>
<dbReference type="AlphaFoldDB" id="A0A7W5C0M7"/>
<proteinExistence type="predicted"/>
<evidence type="ECO:0000313" key="3">
    <source>
        <dbReference type="EMBL" id="MBB3142675.1"/>
    </source>
</evidence>
<dbReference type="Proteomes" id="UP000525987">
    <property type="component" value="Unassembled WGS sequence"/>
</dbReference>
<dbReference type="EMBL" id="JACHXM010000025">
    <property type="protein sequence ID" value="MBB3142675.1"/>
    <property type="molecule type" value="Genomic_DNA"/>
</dbReference>
<dbReference type="RefSeq" id="WP_183389041.1">
    <property type="nucleotide sequence ID" value="NZ_JACHXM010000025.1"/>
</dbReference>
<keyword evidence="2" id="KW-0812">Transmembrane</keyword>
<evidence type="ECO:0008006" key="5">
    <source>
        <dbReference type="Google" id="ProtNLM"/>
    </source>
</evidence>
<evidence type="ECO:0000313" key="4">
    <source>
        <dbReference type="Proteomes" id="UP000525987"/>
    </source>
</evidence>
<comment type="caution">
    <text evidence="3">The sequence shown here is derived from an EMBL/GenBank/DDBJ whole genome shotgun (WGS) entry which is preliminary data.</text>
</comment>
<keyword evidence="4" id="KW-1185">Reference proteome</keyword>
<feature type="compositionally biased region" description="Low complexity" evidence="1">
    <location>
        <begin position="41"/>
        <end position="56"/>
    </location>
</feature>
<organism evidence="3 4">
    <name type="scientific">Halomonas organivorans</name>
    <dbReference type="NCBI Taxonomy" id="257772"/>
    <lineage>
        <taxon>Bacteria</taxon>
        <taxon>Pseudomonadati</taxon>
        <taxon>Pseudomonadota</taxon>
        <taxon>Gammaproteobacteria</taxon>
        <taxon>Oceanospirillales</taxon>
        <taxon>Halomonadaceae</taxon>
        <taxon>Halomonas</taxon>
    </lineage>
</organism>
<evidence type="ECO:0000256" key="1">
    <source>
        <dbReference type="SAM" id="MobiDB-lite"/>
    </source>
</evidence>
<gene>
    <name evidence="3" type="ORF">FHR96_003575</name>
</gene>
<sequence>MDITSGAMLLAGVALAMGGSALGLSWYLRRGARREPPAEPDAPAMTREAPPAAEPRSAPPPTASGPEPEAVARRFRVASADDVRQCLFVVLDWPGLDTNRRLRRKLEELDAVYDARQRVYNIRPPRTGYRMVIANSTPPGALPPLHEEGEHPVVEGISILVHFRNKRRVAHSPDALIDFTLGVAALGGKILDAERREISDEEFERLRRAAP</sequence>